<keyword evidence="4" id="KW-1185">Reference proteome</keyword>
<dbReference type="GO" id="GO:0051537">
    <property type="term" value="F:2 iron, 2 sulfur cluster binding"/>
    <property type="evidence" value="ECO:0007669"/>
    <property type="project" value="InterPro"/>
</dbReference>
<evidence type="ECO:0000259" key="2">
    <source>
        <dbReference type="Pfam" id="PF11575"/>
    </source>
</evidence>
<protein>
    <submittedName>
        <fullName evidence="3">Ferric iron reductase protein</fullName>
    </submittedName>
</protein>
<dbReference type="NCBIfam" id="NF007932">
    <property type="entry name" value="PRK10647.1"/>
    <property type="match status" value="1"/>
</dbReference>
<dbReference type="KEGG" id="pmak:PMPD1_0694"/>
<reference evidence="3 4" key="1">
    <citation type="submission" date="2020-06" db="EMBL/GenBank/DDBJ databases">
        <title>Genome sequence of Paramixta manurensis strain PD-1.</title>
        <authorList>
            <person name="Lee C.W."/>
            <person name="Kim J."/>
        </authorList>
    </citation>
    <scope>NUCLEOTIDE SEQUENCE [LARGE SCALE GENOMIC DNA]</scope>
    <source>
        <strain evidence="3 4">PD-1</strain>
    </source>
</reference>
<dbReference type="Pfam" id="PF06276">
    <property type="entry name" value="FhuF"/>
    <property type="match status" value="1"/>
</dbReference>
<dbReference type="PRINTS" id="PR01714">
    <property type="entry name" value="2FE2SRDCTASE"/>
</dbReference>
<accession>A0A6M8U4V3</accession>
<evidence type="ECO:0000259" key="1">
    <source>
        <dbReference type="Pfam" id="PF06276"/>
    </source>
</evidence>
<evidence type="ECO:0000313" key="3">
    <source>
        <dbReference type="EMBL" id="QKJ85666.1"/>
    </source>
</evidence>
<dbReference type="GO" id="GO:0003824">
    <property type="term" value="F:catalytic activity"/>
    <property type="evidence" value="ECO:0007669"/>
    <property type="project" value="UniProtKB-ARBA"/>
</dbReference>
<dbReference type="EMBL" id="CP054212">
    <property type="protein sequence ID" value="QKJ85666.1"/>
    <property type="molecule type" value="Genomic_DNA"/>
</dbReference>
<dbReference type="RefSeq" id="WP_173632734.1">
    <property type="nucleotide sequence ID" value="NZ_CP054212.1"/>
</dbReference>
<dbReference type="NCBIfam" id="TIGR03951">
    <property type="entry name" value="Fe_III_red_FhuF"/>
    <property type="match status" value="1"/>
</dbReference>
<name>A0A6M8U4V3_9GAMM</name>
<organism evidence="3 4">
    <name type="scientific">Paramixta manurensis</name>
    <dbReference type="NCBI Taxonomy" id="2740817"/>
    <lineage>
        <taxon>Bacteria</taxon>
        <taxon>Pseudomonadati</taxon>
        <taxon>Pseudomonadota</taxon>
        <taxon>Gammaproteobacteria</taxon>
        <taxon>Enterobacterales</taxon>
        <taxon>Erwiniaceae</taxon>
        <taxon>Paramixta</taxon>
    </lineage>
</organism>
<dbReference type="Pfam" id="PF11575">
    <property type="entry name" value="FhuF_C"/>
    <property type="match status" value="1"/>
</dbReference>
<dbReference type="InterPro" id="IPR008090">
    <property type="entry name" value="Fe_iron_reduct"/>
</dbReference>
<dbReference type="Proteomes" id="UP000505325">
    <property type="component" value="Chromosome"/>
</dbReference>
<gene>
    <name evidence="3" type="ORF">PMPD1_0694</name>
</gene>
<dbReference type="InterPro" id="IPR024726">
    <property type="entry name" value="FhuF_C"/>
</dbReference>
<feature type="domain" description="Ferric siderophore reductase C-terminal" evidence="2">
    <location>
        <begin position="241"/>
        <end position="261"/>
    </location>
</feature>
<dbReference type="InterPro" id="IPR022770">
    <property type="entry name" value="IucA/IucC-like_C"/>
</dbReference>
<proteinExistence type="predicted"/>
<feature type="domain" description="Aerobactin siderophore biosynthesis IucA/IucC-like C-terminal" evidence="1">
    <location>
        <begin position="93"/>
        <end position="237"/>
    </location>
</feature>
<evidence type="ECO:0000313" key="4">
    <source>
        <dbReference type="Proteomes" id="UP000505325"/>
    </source>
</evidence>
<sequence>MAVSTRQIDKYHSQPPIFLQGNRPLGAALHTLYQQHRAYFLDVVKLGEAAPAESMTLAEWSRPEMFLSLVERYGDELYRNHPQHPREAKPLQSLWAQWYCGLIVPPLMMAMLLEPRVLDCSVQHIHVQFHSTGRPAQFWIDIHEDGDARSLTSRQRLERLIQQHLIPVVKGIEQHGAINGKLIWNNTGYLMHWFLGEIRTLLGEETFAVLEQALLFAPQLLDGSDNPLYRTMLLREGELQRRSCCQRYRVPDIERCGNCTLKPV</sequence>
<dbReference type="AlphaFoldDB" id="A0A6M8U4V3"/>